<organism evidence="2 3">
    <name type="scientific">Riccia fluitans</name>
    <dbReference type="NCBI Taxonomy" id="41844"/>
    <lineage>
        <taxon>Eukaryota</taxon>
        <taxon>Viridiplantae</taxon>
        <taxon>Streptophyta</taxon>
        <taxon>Embryophyta</taxon>
        <taxon>Marchantiophyta</taxon>
        <taxon>Marchantiopsida</taxon>
        <taxon>Marchantiidae</taxon>
        <taxon>Marchantiales</taxon>
        <taxon>Ricciaceae</taxon>
        <taxon>Riccia</taxon>
    </lineage>
</organism>
<feature type="compositionally biased region" description="Basic and acidic residues" evidence="1">
    <location>
        <begin position="172"/>
        <end position="182"/>
    </location>
</feature>
<sequence>MSLWKIRGVDFQSLEGSLQPAEDYFGRIHYEGQGSVYGAAASEAREGDKRLSKSGVLLEQVEGNPDFILFCQILNSVLALVRPKHFQHNYLAFYHYAWLAVLDLPSPMPDWGDAVEKMVTQQVKGLGVCNEPTCLGPYHVHLYLHFNKLHNEKMEGPNKRKAHKQTITDSNTKTEEEIKAKSESQNATWIGEASGSKLQDTMITTMEFKEWGILLQNLGRNTSRLF</sequence>
<proteinExistence type="predicted"/>
<comment type="caution">
    <text evidence="2">The sequence shown here is derived from an EMBL/GenBank/DDBJ whole genome shotgun (WGS) entry which is preliminary data.</text>
</comment>
<gene>
    <name evidence="2" type="ORF">R1flu_000944</name>
</gene>
<dbReference type="Proteomes" id="UP001605036">
    <property type="component" value="Unassembled WGS sequence"/>
</dbReference>
<name>A0ABD1Y2V5_9MARC</name>
<keyword evidence="3" id="KW-1185">Reference proteome</keyword>
<protein>
    <submittedName>
        <fullName evidence="2">Uncharacterized protein</fullName>
    </submittedName>
</protein>
<accession>A0ABD1Y2V5</accession>
<feature type="region of interest" description="Disordered" evidence="1">
    <location>
        <begin position="155"/>
        <end position="186"/>
    </location>
</feature>
<evidence type="ECO:0000313" key="2">
    <source>
        <dbReference type="EMBL" id="KAL2620739.1"/>
    </source>
</evidence>
<evidence type="ECO:0000256" key="1">
    <source>
        <dbReference type="SAM" id="MobiDB-lite"/>
    </source>
</evidence>
<reference evidence="2 3" key="1">
    <citation type="submission" date="2024-09" db="EMBL/GenBank/DDBJ databases">
        <title>Chromosome-scale assembly of Riccia fluitans.</title>
        <authorList>
            <person name="Paukszto L."/>
            <person name="Sawicki J."/>
            <person name="Karawczyk K."/>
            <person name="Piernik-Szablinska J."/>
            <person name="Szczecinska M."/>
            <person name="Mazdziarz M."/>
        </authorList>
    </citation>
    <scope>NUCLEOTIDE SEQUENCE [LARGE SCALE GENOMIC DNA]</scope>
    <source>
        <strain evidence="2">Rf_01</strain>
        <tissue evidence="2">Aerial parts of the thallus</tissue>
    </source>
</reference>
<evidence type="ECO:0000313" key="3">
    <source>
        <dbReference type="Proteomes" id="UP001605036"/>
    </source>
</evidence>
<dbReference type="AlphaFoldDB" id="A0ABD1Y2V5"/>
<dbReference type="EMBL" id="JBHFFA010000006">
    <property type="protein sequence ID" value="KAL2620739.1"/>
    <property type="molecule type" value="Genomic_DNA"/>
</dbReference>